<dbReference type="PANTHER" id="PTHR42786">
    <property type="entry name" value="TRNA/RRNA METHYLTRANSFERASE"/>
    <property type="match status" value="1"/>
</dbReference>
<dbReference type="GO" id="GO:0106339">
    <property type="term" value="F:tRNA (cytidine(32)-2'-O)-methyltransferase activity"/>
    <property type="evidence" value="ECO:0007669"/>
    <property type="project" value="RHEA"/>
</dbReference>
<dbReference type="Gene3D" id="3.40.1280.10">
    <property type="match status" value="1"/>
</dbReference>
<keyword evidence="4 5" id="KW-0949">S-adenosyl-L-methionine</keyword>
<dbReference type="Gene3D" id="1.10.8.590">
    <property type="match status" value="1"/>
</dbReference>
<comment type="function">
    <text evidence="5">Catalyzes the formation of 2'O-methylated cytidine (Cm32) or 2'O-methylated uridine (Um32) at position 32 in tRNA.</text>
</comment>
<evidence type="ECO:0000256" key="2">
    <source>
        <dbReference type="ARBA" id="ARBA00022603"/>
    </source>
</evidence>
<sequence>MTSELLASPLPQESLGRLENVAVVLVEPQGALNIGSVCRAMANFGFSDLRLVQPEADHLGDEARRMAVKAGALLEGARIYPDLAAALGDCQMAFGTTRRFGKYREDFLHPDGAARTLLPWTEEGRVALVFGREDKGLLTAELDLCQRFVTIPTSEELPSMNLAQAVTLCLYETAKAFAEGNGKSLGERRLATGEVVEGMFAHMKRTLLEIGYLDPQNPDHILHTFRRIFGRSGLNDREVRILHGLLRSIDWVERERRRGKGE</sequence>
<evidence type="ECO:0000256" key="4">
    <source>
        <dbReference type="ARBA" id="ARBA00022691"/>
    </source>
</evidence>
<comment type="catalytic activity">
    <reaction evidence="5">
        <text>cytidine(32) in tRNA + S-adenosyl-L-methionine = 2'-O-methylcytidine(32) in tRNA + S-adenosyl-L-homocysteine + H(+)</text>
        <dbReference type="Rhea" id="RHEA:42932"/>
        <dbReference type="Rhea" id="RHEA-COMP:10288"/>
        <dbReference type="Rhea" id="RHEA-COMP:10289"/>
        <dbReference type="ChEBI" id="CHEBI:15378"/>
        <dbReference type="ChEBI" id="CHEBI:57856"/>
        <dbReference type="ChEBI" id="CHEBI:59789"/>
        <dbReference type="ChEBI" id="CHEBI:74495"/>
        <dbReference type="ChEBI" id="CHEBI:82748"/>
        <dbReference type="EC" id="2.1.1.200"/>
    </reaction>
</comment>
<name>A0A0M4D9D1_9BACT</name>
<reference evidence="7 8" key="1">
    <citation type="submission" date="2015-07" db="EMBL/GenBank/DDBJ databases">
        <title>Isolation and Genomic Characterization of a Novel Halophilic Metal-Reducing Deltaproteobacterium from the Deep Subsurface.</title>
        <authorList>
            <person name="Badalamenti J.P."/>
            <person name="Summers Z.M."/>
            <person name="Gralnick J.A."/>
            <person name="Bond D.R."/>
        </authorList>
    </citation>
    <scope>NUCLEOTIDE SEQUENCE [LARGE SCALE GENOMIC DNA]</scope>
    <source>
        <strain evidence="7 8">WTL</strain>
    </source>
</reference>
<keyword evidence="5" id="KW-0819">tRNA processing</keyword>
<dbReference type="EC" id="2.1.1.200" evidence="5"/>
<keyword evidence="3 7" id="KW-0808">Transferase</keyword>
<dbReference type="CDD" id="cd18093">
    <property type="entry name" value="SpoU-like_TrmJ"/>
    <property type="match status" value="1"/>
</dbReference>
<protein>
    <recommendedName>
        <fullName evidence="5">tRNA (cytidine/uridine-2'-O-)-methyltransferase TrmJ</fullName>
        <ecNumber evidence="5">2.1.1.200</ecNumber>
    </recommendedName>
    <alternativeName>
        <fullName evidence="5">tRNA (cytidine(32)/uridine(32)-2'-O)-methyltransferase</fullName>
    </alternativeName>
    <alternativeName>
        <fullName evidence="5">tRNA Cm32/Um32 methyltransferase</fullName>
    </alternativeName>
</protein>
<dbReference type="STRING" id="1603606.DSOUD_1752"/>
<dbReference type="PANTHER" id="PTHR42786:SF2">
    <property type="entry name" value="TRNA (CYTIDINE_URIDINE-2'-O-)-METHYLTRANSFERASE TRMJ"/>
    <property type="match status" value="1"/>
</dbReference>
<gene>
    <name evidence="5 7" type="primary">trmJ</name>
    <name evidence="7" type="ORF">DSOUD_1752</name>
</gene>
<comment type="catalytic activity">
    <reaction evidence="5">
        <text>uridine(32) in tRNA + S-adenosyl-L-methionine = 2'-O-methyluridine(32) in tRNA + S-adenosyl-L-homocysteine + H(+)</text>
        <dbReference type="Rhea" id="RHEA:42936"/>
        <dbReference type="Rhea" id="RHEA-COMP:10107"/>
        <dbReference type="Rhea" id="RHEA-COMP:10290"/>
        <dbReference type="ChEBI" id="CHEBI:15378"/>
        <dbReference type="ChEBI" id="CHEBI:57856"/>
        <dbReference type="ChEBI" id="CHEBI:59789"/>
        <dbReference type="ChEBI" id="CHEBI:65315"/>
        <dbReference type="ChEBI" id="CHEBI:74478"/>
        <dbReference type="EC" id="2.1.1.200"/>
    </reaction>
</comment>
<dbReference type="GO" id="GO:0002128">
    <property type="term" value="P:tRNA nucleoside ribose methylation"/>
    <property type="evidence" value="ECO:0007669"/>
    <property type="project" value="TreeGrafter"/>
</dbReference>
<dbReference type="PATRIC" id="fig|1603606.3.peg.1907"/>
<comment type="subunit">
    <text evidence="5">Homodimer.</text>
</comment>
<dbReference type="KEGG" id="des:DSOUD_1752"/>
<accession>A0A0M4D9D1</accession>
<evidence type="ECO:0000256" key="3">
    <source>
        <dbReference type="ARBA" id="ARBA00022679"/>
    </source>
</evidence>
<dbReference type="OrthoDB" id="9806346at2"/>
<keyword evidence="8" id="KW-1185">Reference proteome</keyword>
<dbReference type="InterPro" id="IPR001537">
    <property type="entry name" value="SpoU_MeTrfase"/>
</dbReference>
<proteinExistence type="inferred from homology"/>
<evidence type="ECO:0000313" key="8">
    <source>
        <dbReference type="Proteomes" id="UP000057158"/>
    </source>
</evidence>
<dbReference type="EMBL" id="CP010802">
    <property type="protein sequence ID" value="ALC16530.1"/>
    <property type="molecule type" value="Genomic_DNA"/>
</dbReference>
<dbReference type="PIRSF" id="PIRSF004808">
    <property type="entry name" value="LasT"/>
    <property type="match status" value="1"/>
</dbReference>
<dbReference type="GO" id="GO:0003723">
    <property type="term" value="F:RNA binding"/>
    <property type="evidence" value="ECO:0007669"/>
    <property type="project" value="InterPro"/>
</dbReference>
<evidence type="ECO:0000256" key="1">
    <source>
        <dbReference type="ARBA" id="ARBA00007228"/>
    </source>
</evidence>
<dbReference type="InterPro" id="IPR029026">
    <property type="entry name" value="tRNA_m1G_MTases_N"/>
</dbReference>
<dbReference type="InterPro" id="IPR004384">
    <property type="entry name" value="RNA_MeTrfase_TrmJ/LasT"/>
</dbReference>
<dbReference type="RefSeq" id="WP_053550622.1">
    <property type="nucleotide sequence ID" value="NZ_CP010802.1"/>
</dbReference>
<dbReference type="Pfam" id="PF00588">
    <property type="entry name" value="SpoU_methylase"/>
    <property type="match status" value="1"/>
</dbReference>
<keyword evidence="5" id="KW-0963">Cytoplasm</keyword>
<evidence type="ECO:0000256" key="5">
    <source>
        <dbReference type="RuleBase" id="RU362024"/>
    </source>
</evidence>
<dbReference type="InterPro" id="IPR029028">
    <property type="entry name" value="Alpha/beta_knot_MTases"/>
</dbReference>
<dbReference type="SUPFAM" id="SSF75217">
    <property type="entry name" value="alpha/beta knot"/>
    <property type="match status" value="1"/>
</dbReference>
<feature type="domain" description="tRNA/rRNA methyltransferase SpoU type" evidence="6">
    <location>
        <begin position="21"/>
        <end position="171"/>
    </location>
</feature>
<comment type="subcellular location">
    <subcellularLocation>
        <location evidence="5">Cytoplasm</location>
    </subcellularLocation>
</comment>
<dbReference type="GO" id="GO:0160206">
    <property type="term" value="F:tRNA (cytidine(32)/uridine(32)-2'-O)-methyltransferase activity"/>
    <property type="evidence" value="ECO:0007669"/>
    <property type="project" value="UniProtKB-EC"/>
</dbReference>
<evidence type="ECO:0000259" key="6">
    <source>
        <dbReference type="Pfam" id="PF00588"/>
    </source>
</evidence>
<organism evidence="7 8">
    <name type="scientific">Desulfuromonas soudanensis</name>
    <dbReference type="NCBI Taxonomy" id="1603606"/>
    <lineage>
        <taxon>Bacteria</taxon>
        <taxon>Pseudomonadati</taxon>
        <taxon>Thermodesulfobacteriota</taxon>
        <taxon>Desulfuromonadia</taxon>
        <taxon>Desulfuromonadales</taxon>
        <taxon>Desulfuromonadaceae</taxon>
        <taxon>Desulfuromonas</taxon>
    </lineage>
</organism>
<dbReference type="AlphaFoldDB" id="A0A0M4D9D1"/>
<dbReference type="GO" id="GO:0005829">
    <property type="term" value="C:cytosol"/>
    <property type="evidence" value="ECO:0007669"/>
    <property type="project" value="TreeGrafter"/>
</dbReference>
<comment type="similarity">
    <text evidence="1">Belongs to the class IV-like SAM-binding methyltransferase superfamily. RNA methyltransferase TrmH family.</text>
</comment>
<dbReference type="Proteomes" id="UP000057158">
    <property type="component" value="Chromosome"/>
</dbReference>
<keyword evidence="2 5" id="KW-0489">Methyltransferase</keyword>
<dbReference type="NCBIfam" id="TIGR00050">
    <property type="entry name" value="rRNA_methyl_1"/>
    <property type="match status" value="1"/>
</dbReference>
<evidence type="ECO:0000313" key="7">
    <source>
        <dbReference type="EMBL" id="ALC16530.1"/>
    </source>
</evidence>